<evidence type="ECO:0000313" key="5">
    <source>
        <dbReference type="EMBL" id="CAD7638887.1"/>
    </source>
</evidence>
<evidence type="ECO:0000259" key="3">
    <source>
        <dbReference type="Pfam" id="PF23071"/>
    </source>
</evidence>
<dbReference type="Pfam" id="PF23069">
    <property type="entry name" value="DUF7042"/>
    <property type="match status" value="1"/>
</dbReference>
<dbReference type="OrthoDB" id="6380161at2759"/>
<dbReference type="PANTHER" id="PTHR22255:SF4">
    <property type="entry name" value="CATION-INDEPENDENT MANNOSE-6-PHOSPHATE RECEPTOR"/>
    <property type="match status" value="1"/>
</dbReference>
<proteinExistence type="predicted"/>
<evidence type="ECO:0000259" key="2">
    <source>
        <dbReference type="Pfam" id="PF23070"/>
    </source>
</evidence>
<evidence type="ECO:0000259" key="4">
    <source>
        <dbReference type="Pfam" id="PF23073"/>
    </source>
</evidence>
<protein>
    <submittedName>
        <fullName evidence="5">Uncharacterized protein</fullName>
    </submittedName>
</protein>
<reference evidence="5" key="1">
    <citation type="submission" date="2020-11" db="EMBL/GenBank/DDBJ databases">
        <authorList>
            <person name="Tran Van P."/>
        </authorList>
    </citation>
    <scope>NUCLEOTIDE SEQUENCE</scope>
</reference>
<accession>A0A7R9LC01</accession>
<dbReference type="PANTHER" id="PTHR22255">
    <property type="entry name" value="LP06548P"/>
    <property type="match status" value="1"/>
</dbReference>
<evidence type="ECO:0000259" key="1">
    <source>
        <dbReference type="Pfam" id="PF23069"/>
    </source>
</evidence>
<sequence length="601" mass="67877">MSGSHGCYFPIEYQGTFLIQTQASGADGGSIVTYSEITIEADAIPPWGRCHKRRGNNVILKDSTGAEDCMRCFHLTMKTPNVIQLHTEGLARCYTNEDAARATCPLDKDVLEKKFKEIMLFRKHIPGGLQSVEHVFCPFNGKYRFTYMANNGEQHCDQNYSELSNCPHGNALGAKFRQCSFPTMDIHFLCLGDWESHTGERYLALMDLREQPEARPKYRCGLYNEEPTTGKIHVSLSADSTCTTQLRSATTGFESLVLSPLPNKKTPVLVENSKCRFPDWMQGKWEQSTIDGNRFTFRDESNQFRTITSRGDESYTCVWMKRRSPNILEFQFAHKSSEVMSDSLCNDNHFSSNWITQGTTTIAQSTSCPITGDYSGVVPGASGLCAKVASDCNNPDIMFYSVSSCENRTHVYEEREYRCLGNWEEDGVLYTYTQRRDMPGHQCFAGKIYRSGDEAFIKEAGESCVRGEDPLIFGMKITKHASCPRQPPITSYVPIRPNWKPDKGFPMPPHQPSVYPPIRPLPAPGLKPILTPPAPRPAITRDPYWYDADTQPTTKSWRPNTTDRKVETKEEKNMCSQLRPSFASLLLVLNPIKVCDHSLEN</sequence>
<evidence type="ECO:0000313" key="6">
    <source>
        <dbReference type="Proteomes" id="UP000728032"/>
    </source>
</evidence>
<dbReference type="InterPro" id="IPR055473">
    <property type="entry name" value="DUF7045"/>
</dbReference>
<name>A0A7R9LC01_9ACAR</name>
<feature type="domain" description="DUF7043" evidence="2">
    <location>
        <begin position="310"/>
        <end position="356"/>
    </location>
</feature>
<dbReference type="Pfam" id="PF23073">
    <property type="entry name" value="DUF7045"/>
    <property type="match status" value="1"/>
</dbReference>
<feature type="domain" description="DUF7045" evidence="4">
    <location>
        <begin position="368"/>
        <end position="469"/>
    </location>
</feature>
<dbReference type="InterPro" id="IPR055470">
    <property type="entry name" value="DUF7042"/>
</dbReference>
<dbReference type="InterPro" id="IPR055471">
    <property type="entry name" value="DUF7043"/>
</dbReference>
<feature type="domain" description="DUF7044" evidence="3">
    <location>
        <begin position="6"/>
        <end position="105"/>
    </location>
</feature>
<dbReference type="Pfam" id="PF23071">
    <property type="entry name" value="DUF7044"/>
    <property type="match status" value="1"/>
</dbReference>
<dbReference type="Proteomes" id="UP000728032">
    <property type="component" value="Unassembled WGS sequence"/>
</dbReference>
<keyword evidence="6" id="KW-1185">Reference proteome</keyword>
<dbReference type="EMBL" id="OC915144">
    <property type="protein sequence ID" value="CAD7638887.1"/>
    <property type="molecule type" value="Genomic_DNA"/>
</dbReference>
<feature type="domain" description="DUF7042" evidence="1">
    <location>
        <begin position="134"/>
        <end position="254"/>
    </location>
</feature>
<dbReference type="InterPro" id="IPR055472">
    <property type="entry name" value="DUF7044"/>
</dbReference>
<organism evidence="5">
    <name type="scientific">Oppiella nova</name>
    <dbReference type="NCBI Taxonomy" id="334625"/>
    <lineage>
        <taxon>Eukaryota</taxon>
        <taxon>Metazoa</taxon>
        <taxon>Ecdysozoa</taxon>
        <taxon>Arthropoda</taxon>
        <taxon>Chelicerata</taxon>
        <taxon>Arachnida</taxon>
        <taxon>Acari</taxon>
        <taxon>Acariformes</taxon>
        <taxon>Sarcoptiformes</taxon>
        <taxon>Oribatida</taxon>
        <taxon>Brachypylina</taxon>
        <taxon>Oppioidea</taxon>
        <taxon>Oppiidae</taxon>
        <taxon>Oppiella</taxon>
    </lineage>
</organism>
<dbReference type="Pfam" id="PF23070">
    <property type="entry name" value="DUF7043"/>
    <property type="match status" value="1"/>
</dbReference>
<gene>
    <name evidence="5" type="ORF">ONB1V03_LOCUS1652</name>
</gene>
<dbReference type="AlphaFoldDB" id="A0A7R9LC01"/>
<dbReference type="EMBL" id="CAJPVJ010000319">
    <property type="protein sequence ID" value="CAG2162052.1"/>
    <property type="molecule type" value="Genomic_DNA"/>
</dbReference>